<dbReference type="EMBL" id="JACOAF010000008">
    <property type="protein sequence ID" value="MBC3538817.1"/>
    <property type="molecule type" value="Genomic_DNA"/>
</dbReference>
<proteinExistence type="inferred from homology"/>
<dbReference type="SUPFAM" id="SSF75005">
    <property type="entry name" value="Arabinanase/levansucrase/invertase"/>
    <property type="match status" value="1"/>
</dbReference>
<name>A0ABR6VNR1_9BACT</name>
<evidence type="ECO:0000256" key="1">
    <source>
        <dbReference type="ARBA" id="ARBA00009865"/>
    </source>
</evidence>
<evidence type="ECO:0000313" key="8">
    <source>
        <dbReference type="Proteomes" id="UP000659698"/>
    </source>
</evidence>
<comment type="caution">
    <text evidence="7">The sequence shown here is derived from an EMBL/GenBank/DDBJ whole genome shotgun (WGS) entry which is preliminary data.</text>
</comment>
<keyword evidence="8" id="KW-1185">Reference proteome</keyword>
<dbReference type="InterPro" id="IPR041542">
    <property type="entry name" value="GH43_C2"/>
</dbReference>
<evidence type="ECO:0000259" key="6">
    <source>
        <dbReference type="Pfam" id="PF17851"/>
    </source>
</evidence>
<feature type="signal peptide" evidence="5">
    <location>
        <begin position="1"/>
        <end position="29"/>
    </location>
</feature>
<dbReference type="InterPro" id="IPR023296">
    <property type="entry name" value="Glyco_hydro_beta-prop_sf"/>
</dbReference>
<keyword evidence="2 4" id="KW-0378">Hydrolase</keyword>
<dbReference type="InterPro" id="IPR013320">
    <property type="entry name" value="ConA-like_dom_sf"/>
</dbReference>
<dbReference type="Pfam" id="PF17851">
    <property type="entry name" value="GH43_C2"/>
    <property type="match status" value="1"/>
</dbReference>
<sequence length="583" mass="65640">MHMNQKSLLKKAFLLFTCCICLFNRPIAAQDTQKFLNPILTGFYPDPAICRVGEDYYLILSSFAYYPGVPIFHSKDLVNWNQIGNILDRPEQLNLDKHRITRGIFAPTLSYHDGVYYMVTTLIDRGGNFVVTATNPAGPWSNPVWLQDVQGIDPSLFFDEDGKAYIIYNSDAPDNKPLYDGHRTIKMQEFDYKNLKTTSAPIILVNGGVDLSKKPVWIEGPHIYKKDGYYYLMAAEGGTSVNHSEVILRSKKVNGDYVPNPNNPILTQRHLPANRKNPVSATGHADLVQTQNGEWWAVFLATRPYDTEDHYNIGRETFLAPVTWKDGWPIINPDHEEVQYSYKRPNLPLGKAPKLPVNGNFTYREDFKADKLPMYWLMLRTPRTPWYSLSKPAGSLTLDVRPETISGLDVPSFIARRQQHNYGNASTKMDFKPAFADEFAGLAAIQSEQHYYALGKTIANGKEVVQLRKSLKATEPGSPETTVLAEASLKSKDSKKPLYLKVEFKAGQYAFYYGTKEGDWTLLKDNVDGTFLSTRTAGGFVGVTLGMYATSQGKPSTGKATFDWFNYEGKDPIYETSASVKAK</sequence>
<dbReference type="Pfam" id="PF04616">
    <property type="entry name" value="Glyco_hydro_43"/>
    <property type="match status" value="1"/>
</dbReference>
<dbReference type="Gene3D" id="2.60.120.200">
    <property type="match status" value="1"/>
</dbReference>
<keyword evidence="3 4" id="KW-0326">Glycosidase</keyword>
<dbReference type="InterPro" id="IPR051795">
    <property type="entry name" value="Glycosyl_Hydrlase_43"/>
</dbReference>
<dbReference type="Gene3D" id="2.115.10.20">
    <property type="entry name" value="Glycosyl hydrolase domain, family 43"/>
    <property type="match status" value="1"/>
</dbReference>
<dbReference type="GO" id="GO:0016787">
    <property type="term" value="F:hydrolase activity"/>
    <property type="evidence" value="ECO:0007669"/>
    <property type="project" value="UniProtKB-KW"/>
</dbReference>
<dbReference type="SUPFAM" id="SSF49899">
    <property type="entry name" value="Concanavalin A-like lectins/glucanases"/>
    <property type="match status" value="1"/>
</dbReference>
<dbReference type="PANTHER" id="PTHR42812">
    <property type="entry name" value="BETA-XYLOSIDASE"/>
    <property type="match status" value="1"/>
</dbReference>
<evidence type="ECO:0000256" key="4">
    <source>
        <dbReference type="RuleBase" id="RU361187"/>
    </source>
</evidence>
<evidence type="ECO:0000256" key="5">
    <source>
        <dbReference type="SAM" id="SignalP"/>
    </source>
</evidence>
<organism evidence="7 8">
    <name type="scientific">Rufibacter sediminis</name>
    <dbReference type="NCBI Taxonomy" id="2762756"/>
    <lineage>
        <taxon>Bacteria</taxon>
        <taxon>Pseudomonadati</taxon>
        <taxon>Bacteroidota</taxon>
        <taxon>Cytophagia</taxon>
        <taxon>Cytophagales</taxon>
        <taxon>Hymenobacteraceae</taxon>
        <taxon>Rufibacter</taxon>
    </lineage>
</organism>
<dbReference type="Proteomes" id="UP000659698">
    <property type="component" value="Unassembled WGS sequence"/>
</dbReference>
<gene>
    <name evidence="7" type="ORF">H7U12_03940</name>
</gene>
<evidence type="ECO:0000256" key="2">
    <source>
        <dbReference type="ARBA" id="ARBA00022801"/>
    </source>
</evidence>
<protein>
    <submittedName>
        <fullName evidence="7">Glycoside hydrolase family 43 protein</fullName>
    </submittedName>
</protein>
<comment type="similarity">
    <text evidence="1 4">Belongs to the glycosyl hydrolase 43 family.</text>
</comment>
<keyword evidence="5" id="KW-0732">Signal</keyword>
<evidence type="ECO:0000256" key="3">
    <source>
        <dbReference type="ARBA" id="ARBA00023295"/>
    </source>
</evidence>
<reference evidence="7 8" key="1">
    <citation type="journal article" date="2019" name="Int. J. Syst. Evol. Microbiol.">
        <title>Rufibacter sediminis sp. nov., isolated from freshwater lake sediment.</title>
        <authorList>
            <person name="Qu J.H."/>
            <person name="Zhang L.J."/>
            <person name="Fu Y.H."/>
            <person name="Li H.F."/>
        </authorList>
    </citation>
    <scope>NUCLEOTIDE SEQUENCE [LARGE SCALE GENOMIC DNA]</scope>
    <source>
        <strain evidence="7 8">H-1</strain>
    </source>
</reference>
<dbReference type="InterPro" id="IPR006710">
    <property type="entry name" value="Glyco_hydro_43"/>
</dbReference>
<accession>A0ABR6VNR1</accession>
<evidence type="ECO:0000313" key="7">
    <source>
        <dbReference type="EMBL" id="MBC3538817.1"/>
    </source>
</evidence>
<feature type="chain" id="PRO_5047365890" evidence="5">
    <location>
        <begin position="30"/>
        <end position="583"/>
    </location>
</feature>
<dbReference type="CDD" id="cd18617">
    <property type="entry name" value="GH43_XynB-like"/>
    <property type="match status" value="1"/>
</dbReference>
<dbReference type="PANTHER" id="PTHR42812:SF12">
    <property type="entry name" value="BETA-XYLOSIDASE-RELATED"/>
    <property type="match status" value="1"/>
</dbReference>
<feature type="domain" description="Beta-xylosidase C-terminal Concanavalin A-like" evidence="6">
    <location>
        <begin position="364"/>
        <end position="568"/>
    </location>
</feature>